<reference evidence="2 3" key="1">
    <citation type="submission" date="2020-08" db="EMBL/GenBank/DDBJ databases">
        <title>Genomic Encyclopedia of Type Strains, Phase IV (KMG-IV): sequencing the most valuable type-strain genomes for metagenomic binning, comparative biology and taxonomic classification.</title>
        <authorList>
            <person name="Goeker M."/>
        </authorList>
    </citation>
    <scope>NUCLEOTIDE SEQUENCE [LARGE SCALE GENOMIC DNA]</scope>
    <source>
        <strain evidence="2 3">DSM 103526</strain>
    </source>
</reference>
<dbReference type="InterPro" id="IPR020144">
    <property type="entry name" value="SpoVAB"/>
</dbReference>
<dbReference type="Pfam" id="PF13782">
    <property type="entry name" value="SpoVAB"/>
    <property type="match status" value="1"/>
</dbReference>
<feature type="transmembrane region" description="Helical" evidence="1">
    <location>
        <begin position="113"/>
        <end position="134"/>
    </location>
</feature>
<feature type="transmembrane region" description="Helical" evidence="1">
    <location>
        <begin position="75"/>
        <end position="93"/>
    </location>
</feature>
<keyword evidence="1" id="KW-1133">Transmembrane helix</keyword>
<dbReference type="Proteomes" id="UP000579281">
    <property type="component" value="Unassembled WGS sequence"/>
</dbReference>
<dbReference type="EMBL" id="JACHEN010000011">
    <property type="protein sequence ID" value="MBB6216027.1"/>
    <property type="molecule type" value="Genomic_DNA"/>
</dbReference>
<proteinExistence type="predicted"/>
<evidence type="ECO:0000256" key="1">
    <source>
        <dbReference type="SAM" id="Phobius"/>
    </source>
</evidence>
<evidence type="ECO:0000313" key="2">
    <source>
        <dbReference type="EMBL" id="MBB6216027.1"/>
    </source>
</evidence>
<sequence length="137" mass="14909">MLKFVAAFVGLAEGIVVGSAVVAFITLLDIVPRLAQLTDTENWIRFYEIVIISSGTIISFAWFSNTSLNFGKTILVVIGLLMGVFVGLLASALTEVTNVIPVIVNRFRLHDYIGYVLGALVTGKVIGSLIYWLCINK</sequence>
<evidence type="ECO:0000313" key="3">
    <source>
        <dbReference type="Proteomes" id="UP000579281"/>
    </source>
</evidence>
<keyword evidence="1" id="KW-0472">Membrane</keyword>
<dbReference type="AlphaFoldDB" id="A0A841KRI6"/>
<gene>
    <name evidence="2" type="ORF">HNQ80_002118</name>
</gene>
<feature type="transmembrane region" description="Helical" evidence="1">
    <location>
        <begin position="44"/>
        <end position="63"/>
    </location>
</feature>
<name>A0A841KRI6_9FIRM</name>
<keyword evidence="1" id="KW-0812">Transmembrane</keyword>
<organism evidence="2 3">
    <name type="scientific">Anaerosolibacter carboniphilus</name>
    <dbReference type="NCBI Taxonomy" id="1417629"/>
    <lineage>
        <taxon>Bacteria</taxon>
        <taxon>Bacillati</taxon>
        <taxon>Bacillota</taxon>
        <taxon>Clostridia</taxon>
        <taxon>Peptostreptococcales</taxon>
        <taxon>Thermotaleaceae</taxon>
        <taxon>Anaerosolibacter</taxon>
    </lineage>
</organism>
<accession>A0A841KRI6</accession>
<protein>
    <submittedName>
        <fullName evidence="2">Stage V sporulation protein AB</fullName>
    </submittedName>
</protein>
<comment type="caution">
    <text evidence="2">The sequence shown here is derived from an EMBL/GenBank/DDBJ whole genome shotgun (WGS) entry which is preliminary data.</text>
</comment>
<keyword evidence="3" id="KW-1185">Reference proteome</keyword>